<keyword evidence="1" id="KW-0472">Membrane</keyword>
<organism evidence="2 3">
    <name type="scientific">Mucilaginibacter gossypiicola</name>
    <dbReference type="NCBI Taxonomy" id="551995"/>
    <lineage>
        <taxon>Bacteria</taxon>
        <taxon>Pseudomonadati</taxon>
        <taxon>Bacteroidota</taxon>
        <taxon>Sphingobacteriia</taxon>
        <taxon>Sphingobacteriales</taxon>
        <taxon>Sphingobacteriaceae</taxon>
        <taxon>Mucilaginibacter</taxon>
    </lineage>
</organism>
<dbReference type="EMBL" id="FOCL01000009">
    <property type="protein sequence ID" value="SEO58518.1"/>
    <property type="molecule type" value="Genomic_DNA"/>
</dbReference>
<reference evidence="3" key="1">
    <citation type="submission" date="2016-10" db="EMBL/GenBank/DDBJ databases">
        <authorList>
            <person name="Varghese N."/>
            <person name="Submissions S."/>
        </authorList>
    </citation>
    <scope>NUCLEOTIDE SEQUENCE [LARGE SCALE GENOMIC DNA]</scope>
    <source>
        <strain evidence="3">Gh-48</strain>
    </source>
</reference>
<keyword evidence="1" id="KW-0812">Transmembrane</keyword>
<feature type="transmembrane region" description="Helical" evidence="1">
    <location>
        <begin position="6"/>
        <end position="26"/>
    </location>
</feature>
<evidence type="ECO:0008006" key="4">
    <source>
        <dbReference type="Google" id="ProtNLM"/>
    </source>
</evidence>
<accession>A0A1H8QX73</accession>
<feature type="transmembrane region" description="Helical" evidence="1">
    <location>
        <begin position="89"/>
        <end position="109"/>
    </location>
</feature>
<dbReference type="STRING" id="551995.SAMN05192574_109181"/>
<feature type="transmembrane region" description="Helical" evidence="1">
    <location>
        <begin position="152"/>
        <end position="174"/>
    </location>
</feature>
<sequence>MSISYTRQLEIISVISGIFPIAAALLNFRHLNGVLKIISALFVFSFIIDVGLWIALENGTKNDMYVIHIYIIISLIFYAIIYHKLFEKIILKNLTIILSCIVAIIMFIYNRNLQQYPSVSNTSLSVLLIILSLLYFYQLLNPQKFIHIEKLGLFWINAGILFYSAVNIFLFMLLDRIPRAEQHNYYMIHSVTNIIANILYSIGLLCKQQKTS</sequence>
<keyword evidence="3" id="KW-1185">Reference proteome</keyword>
<evidence type="ECO:0000313" key="2">
    <source>
        <dbReference type="EMBL" id="SEO58518.1"/>
    </source>
</evidence>
<feature type="transmembrane region" description="Helical" evidence="1">
    <location>
        <begin position="33"/>
        <end position="53"/>
    </location>
</feature>
<dbReference type="Proteomes" id="UP000198942">
    <property type="component" value="Unassembled WGS sequence"/>
</dbReference>
<dbReference type="AlphaFoldDB" id="A0A1H8QX73"/>
<evidence type="ECO:0000313" key="3">
    <source>
        <dbReference type="Proteomes" id="UP000198942"/>
    </source>
</evidence>
<proteinExistence type="predicted"/>
<name>A0A1H8QX73_9SPHI</name>
<gene>
    <name evidence="2" type="ORF">SAMN05192574_109181</name>
</gene>
<protein>
    <recommendedName>
        <fullName evidence="4">YhhN-like protein</fullName>
    </recommendedName>
</protein>
<feature type="transmembrane region" description="Helical" evidence="1">
    <location>
        <begin position="186"/>
        <end position="206"/>
    </location>
</feature>
<feature type="transmembrane region" description="Helical" evidence="1">
    <location>
        <begin position="65"/>
        <end position="82"/>
    </location>
</feature>
<feature type="transmembrane region" description="Helical" evidence="1">
    <location>
        <begin position="121"/>
        <end position="140"/>
    </location>
</feature>
<keyword evidence="1" id="KW-1133">Transmembrane helix</keyword>
<evidence type="ECO:0000256" key="1">
    <source>
        <dbReference type="SAM" id="Phobius"/>
    </source>
</evidence>